<gene>
    <name evidence="7" type="ORF">FG87_33475</name>
</gene>
<evidence type="ECO:0000256" key="4">
    <source>
        <dbReference type="SAM" id="Coils"/>
    </source>
</evidence>
<dbReference type="EMBL" id="JNFP01000053">
    <property type="protein sequence ID" value="KIA61052.1"/>
    <property type="molecule type" value="Genomic_DNA"/>
</dbReference>
<evidence type="ECO:0000256" key="5">
    <source>
        <dbReference type="SAM" id="Phobius"/>
    </source>
</evidence>
<keyword evidence="5" id="KW-0812">Transmembrane</keyword>
<comment type="caution">
    <text evidence="7">The sequence shown here is derived from an EMBL/GenBank/DDBJ whole genome shotgun (WGS) entry which is preliminary data.</text>
</comment>
<evidence type="ECO:0000313" key="8">
    <source>
        <dbReference type="Proteomes" id="UP000031364"/>
    </source>
</evidence>
<dbReference type="Gene3D" id="1.20.5.1930">
    <property type="match status" value="1"/>
</dbReference>
<dbReference type="PANTHER" id="PTHR24421:SF63">
    <property type="entry name" value="SENSOR HISTIDINE KINASE DESK"/>
    <property type="match status" value="1"/>
</dbReference>
<feature type="transmembrane region" description="Helical" evidence="5">
    <location>
        <begin position="156"/>
        <end position="175"/>
    </location>
</feature>
<dbReference type="Pfam" id="PF07730">
    <property type="entry name" value="HisKA_3"/>
    <property type="match status" value="1"/>
</dbReference>
<keyword evidence="3" id="KW-0902">Two-component regulatory system</keyword>
<dbReference type="InterPro" id="IPR011712">
    <property type="entry name" value="Sig_transdc_His_kin_sub3_dim/P"/>
</dbReference>
<organism evidence="7 8">
    <name type="scientific">Nocardia vulneris</name>
    <dbReference type="NCBI Taxonomy" id="1141657"/>
    <lineage>
        <taxon>Bacteria</taxon>
        <taxon>Bacillati</taxon>
        <taxon>Actinomycetota</taxon>
        <taxon>Actinomycetes</taxon>
        <taxon>Mycobacteriales</taxon>
        <taxon>Nocardiaceae</taxon>
        <taxon>Nocardia</taxon>
    </lineage>
</organism>
<dbReference type="GO" id="GO:0016301">
    <property type="term" value="F:kinase activity"/>
    <property type="evidence" value="ECO:0007669"/>
    <property type="project" value="UniProtKB-KW"/>
</dbReference>
<keyword evidence="2 7" id="KW-0418">Kinase</keyword>
<dbReference type="Gene3D" id="3.30.565.10">
    <property type="entry name" value="Histidine kinase-like ATPase, C-terminal domain"/>
    <property type="match status" value="1"/>
</dbReference>
<keyword evidence="5" id="KW-1133">Transmembrane helix</keyword>
<evidence type="ECO:0000256" key="2">
    <source>
        <dbReference type="ARBA" id="ARBA00022777"/>
    </source>
</evidence>
<feature type="coiled-coil region" evidence="4">
    <location>
        <begin position="177"/>
        <end position="204"/>
    </location>
</feature>
<dbReference type="RefSeq" id="WP_043678522.1">
    <property type="nucleotide sequence ID" value="NZ_BDCI01000039.1"/>
</dbReference>
<reference evidence="7 8" key="1">
    <citation type="journal article" date="2014" name="Int. J. Syst. Evol. Microbiol.">
        <title>Nocardia vulneris sp. nov., isolated from wounds of human patients in North America.</title>
        <authorList>
            <person name="Lasker B.A."/>
            <person name="Bell M."/>
            <person name="Klenk H.P."/>
            <person name="Sproer C."/>
            <person name="Schumann C."/>
            <person name="Schumann P."/>
            <person name="Brown J.M."/>
        </authorList>
    </citation>
    <scope>NUCLEOTIDE SEQUENCE [LARGE SCALE GENOMIC DNA]</scope>
    <source>
        <strain evidence="7 8">W9851</strain>
    </source>
</reference>
<evidence type="ECO:0000259" key="6">
    <source>
        <dbReference type="Pfam" id="PF07730"/>
    </source>
</evidence>
<keyword evidence="1" id="KW-0808">Transferase</keyword>
<dbReference type="PANTHER" id="PTHR24421">
    <property type="entry name" value="NITRATE/NITRITE SENSOR PROTEIN NARX-RELATED"/>
    <property type="match status" value="1"/>
</dbReference>
<evidence type="ECO:0000256" key="1">
    <source>
        <dbReference type="ARBA" id="ARBA00022679"/>
    </source>
</evidence>
<feature type="transmembrane region" description="Helical" evidence="5">
    <location>
        <begin position="74"/>
        <end position="94"/>
    </location>
</feature>
<feature type="transmembrane region" description="Helical" evidence="5">
    <location>
        <begin position="16"/>
        <end position="35"/>
    </location>
</feature>
<accession>A0ABR4Z7M2</accession>
<dbReference type="Proteomes" id="UP000031364">
    <property type="component" value="Unassembled WGS sequence"/>
</dbReference>
<keyword evidence="8" id="KW-1185">Reference proteome</keyword>
<protein>
    <submittedName>
        <fullName evidence="7">Histidine kinase</fullName>
    </submittedName>
</protein>
<evidence type="ECO:0000256" key="3">
    <source>
        <dbReference type="ARBA" id="ARBA00023012"/>
    </source>
</evidence>
<evidence type="ECO:0000313" key="7">
    <source>
        <dbReference type="EMBL" id="KIA61052.1"/>
    </source>
</evidence>
<sequence length="377" mass="40202">MSAWWHELSGPAKFRLYTRLTLQSSVAAVVIVMAFTVRAPWAVAGVLAAGLIAILALEVQPEFAGSTGWISRRWVLPVAVAVQIGILLTFAVIARLATEDEVTDRAAVTGLYTAILATYSLVSFLRHRWWATLGIAVVTGLLYGSSPLAVLGFAGGTYLAGIALVGTTLLTLWGLRVVEELDRAKGVEAELQVAEERLRFARDLHDVVGRSFSAIAVKSELAAVLSRSGKAEPAAAEMDEVRTLAVESMDQMRTLVRGYRGIDLMNEVAGARSLLSAVGCRLDVEGDPANVPARCHEVAAWVVREGTTNIVEHSAATTAVLALGAAGMSLRNDRPHGAPGARSGLRGVAERLAAIGATLDVLASDEQFLLEIRWEKE</sequence>
<feature type="transmembrane region" description="Helical" evidence="5">
    <location>
        <begin position="106"/>
        <end position="122"/>
    </location>
</feature>
<feature type="transmembrane region" description="Helical" evidence="5">
    <location>
        <begin position="129"/>
        <end position="150"/>
    </location>
</feature>
<dbReference type="InterPro" id="IPR050482">
    <property type="entry name" value="Sensor_HK_TwoCompSys"/>
</dbReference>
<keyword evidence="4" id="KW-0175">Coiled coil</keyword>
<keyword evidence="5" id="KW-0472">Membrane</keyword>
<feature type="domain" description="Signal transduction histidine kinase subgroup 3 dimerisation and phosphoacceptor" evidence="6">
    <location>
        <begin position="196"/>
        <end position="261"/>
    </location>
</feature>
<dbReference type="InterPro" id="IPR036890">
    <property type="entry name" value="HATPase_C_sf"/>
</dbReference>
<name>A0ABR4Z7M2_9NOCA</name>
<proteinExistence type="predicted"/>
<feature type="transmembrane region" description="Helical" evidence="5">
    <location>
        <begin position="41"/>
        <end position="59"/>
    </location>
</feature>